<name>A0ACD5GRX3_9CYAN</name>
<organism evidence="1 2">
    <name type="scientific">Desertifilum tharense IPPAS B-1220</name>
    <dbReference type="NCBI Taxonomy" id="1781255"/>
    <lineage>
        <taxon>Bacteria</taxon>
        <taxon>Bacillati</taxon>
        <taxon>Cyanobacteriota</taxon>
        <taxon>Cyanophyceae</taxon>
        <taxon>Desertifilales</taxon>
        <taxon>Desertifilaceae</taxon>
        <taxon>Desertifilum</taxon>
    </lineage>
</organism>
<evidence type="ECO:0000313" key="1">
    <source>
        <dbReference type="EMBL" id="XPM63635.1"/>
    </source>
</evidence>
<dbReference type="Proteomes" id="UP000095472">
    <property type="component" value="Chromosome"/>
</dbReference>
<evidence type="ECO:0000313" key="2">
    <source>
        <dbReference type="Proteomes" id="UP000095472"/>
    </source>
</evidence>
<dbReference type="EMBL" id="CP182909">
    <property type="protein sequence ID" value="XPM63635.1"/>
    <property type="molecule type" value="Genomic_DNA"/>
</dbReference>
<reference evidence="1 2" key="1">
    <citation type="journal article" date="2016" name="Genome Announc.">
        <title>Draft Genome Sequence of the Thermotolerant Cyanobacterium Desertifilum sp. IPPAS B-1220.</title>
        <authorList>
            <person name="Mironov K.S."/>
            <person name="Sinetova M.A."/>
            <person name="Bolatkhan K."/>
            <person name="Zayadan B.K."/>
            <person name="Ustinova V.V."/>
            <person name="Kupriyanova E.V."/>
            <person name="Skrypnik A.N."/>
            <person name="Gogoleva N.E."/>
            <person name="Gogolev Y.V."/>
            <person name="Los D.A."/>
        </authorList>
    </citation>
    <scope>NUCLEOTIDE SEQUENCE [LARGE SCALE GENOMIC DNA]</scope>
    <source>
        <strain evidence="1 2">IPPAS B-1220</strain>
    </source>
</reference>
<protein>
    <submittedName>
        <fullName evidence="1">Response regulator</fullName>
    </submittedName>
</protein>
<gene>
    <name evidence="1" type="ORF">BH720_031010</name>
</gene>
<sequence length="134" mass="14692">MEATSATQAPLILMAEDNEANISTIVEYLEVKGYRVAIAMTGKEAVQLATQLRPHLILMDIQMPEMDGLEATRQIRTERSLAQIPIIALTSLVMPGDEEKCLEAGVNEYLAKPVSLKKLVNAIADYLKPINAVL</sequence>
<keyword evidence="2" id="KW-1185">Reference proteome</keyword>
<accession>A0ACD5GRX3</accession>
<proteinExistence type="predicted"/>